<dbReference type="SUPFAM" id="SSF55874">
    <property type="entry name" value="ATPase domain of HSP90 chaperone/DNA topoisomerase II/histidine kinase"/>
    <property type="match status" value="1"/>
</dbReference>
<dbReference type="Gene3D" id="3.30.450.20">
    <property type="entry name" value="PAS domain"/>
    <property type="match status" value="3"/>
</dbReference>
<dbReference type="InterPro" id="IPR005467">
    <property type="entry name" value="His_kinase_dom"/>
</dbReference>
<evidence type="ECO:0000256" key="8">
    <source>
        <dbReference type="ARBA" id="ARBA00022741"/>
    </source>
</evidence>
<evidence type="ECO:0000256" key="7">
    <source>
        <dbReference type="ARBA" id="ARBA00022692"/>
    </source>
</evidence>
<evidence type="ECO:0000259" key="18">
    <source>
        <dbReference type="PROSITE" id="PS50109"/>
    </source>
</evidence>
<dbReference type="Pfam" id="PF08447">
    <property type="entry name" value="PAS_3"/>
    <property type="match status" value="2"/>
</dbReference>
<feature type="modified residue" description="4-aspartylphosphate" evidence="17">
    <location>
        <position position="722"/>
    </location>
</feature>
<organism evidence="23 24">
    <name type="scientific">Rhodocytophaga rosea</name>
    <dbReference type="NCBI Taxonomy" id="2704465"/>
    <lineage>
        <taxon>Bacteria</taxon>
        <taxon>Pseudomonadati</taxon>
        <taxon>Bacteroidota</taxon>
        <taxon>Cytophagia</taxon>
        <taxon>Cytophagales</taxon>
        <taxon>Rhodocytophagaceae</taxon>
        <taxon>Rhodocytophaga</taxon>
    </lineage>
</organism>
<proteinExistence type="predicted"/>
<dbReference type="AlphaFoldDB" id="A0A6C0GGQ9"/>
<dbReference type="PROSITE" id="PS50109">
    <property type="entry name" value="HIS_KIN"/>
    <property type="match status" value="1"/>
</dbReference>
<dbReference type="SMART" id="SM00091">
    <property type="entry name" value="PAS"/>
    <property type="match status" value="2"/>
</dbReference>
<dbReference type="EC" id="2.7.13.3" evidence="3"/>
<dbReference type="SMART" id="SM00448">
    <property type="entry name" value="REC"/>
    <property type="match status" value="1"/>
</dbReference>
<keyword evidence="13" id="KW-0472">Membrane</keyword>
<evidence type="ECO:0000259" key="19">
    <source>
        <dbReference type="PROSITE" id="PS50110"/>
    </source>
</evidence>
<dbReference type="SUPFAM" id="SSF47384">
    <property type="entry name" value="Homodimeric domain of signal transducing histidine kinase"/>
    <property type="match status" value="1"/>
</dbReference>
<dbReference type="NCBIfam" id="TIGR00229">
    <property type="entry name" value="sensory_box"/>
    <property type="match status" value="1"/>
</dbReference>
<dbReference type="Gene3D" id="3.30.565.10">
    <property type="entry name" value="Histidine kinase-like ATPase, C-terminal domain"/>
    <property type="match status" value="1"/>
</dbReference>
<evidence type="ECO:0000256" key="3">
    <source>
        <dbReference type="ARBA" id="ARBA00012438"/>
    </source>
</evidence>
<keyword evidence="11" id="KW-1133">Transmembrane helix</keyword>
<dbReference type="InterPro" id="IPR004358">
    <property type="entry name" value="Sig_transdc_His_kin-like_C"/>
</dbReference>
<sequence>MHSYVNDLSDFISNREKLHLLFPEAIQDIVCLHKLNGEFLFISPSVKLILGYSAEEFIAKFQGAQVVEKVATNKLPVDNQTIIIADDNSHIQYRIRTKDNLQLYFETITSLITDPHGQPFYYQSVSRSISENSIPEIQKAGIKQRENLLDKMSENIPLACYMVDERTGEILHFNNKFSQLWGIEYLQSKSQAGQLTHKELLQYIYPLLKQPESLQKIYNRYHHTDTSSVNELEIDLIDGQTYKIFTSHIFEDDLTYNATLFTFENITQRRLSDKKFKNTYDSLAEAQKIARFGNWEFDLQNQQISWSEELFHIYGVPMAEGAPTFEEMLKMIHSEDLNIFLKAVEDCIQHGIYYDIDHRIVLPDETVRYIHCIGKPVIAHHGDIIGLKGISHEITRQKQTEEQLIKAKDLAEHSVKLREQFLANMSHEIRTPLNGIVGMAHLLSKTTLDEEQKQFMEAIKFSADNLMVIINDILDLAKIEAGKMHIEEAQLFLRQVVKNVAGMFSIKTAEKNIQLDIDIDPTIPEVLLGDSVRLNQILLNLIGNAVKFTQEGAVRVKVKVEREFHDQIVLKVSVIDTGIGIPEDKLDYIFDIFTQATTETTRKFGGTGLGLPICKKLIELQKGKIKVTSHLGEGSDFTFTIPYKKEKKALQTVKDQSPDAEAAALPKSMRILLAEDNEINRMIVITMLKRWKQIETQVDVAGNGHQVLELLNKQDYDLILMDCQMPDMDGYTATRFIRTELSTPKSQVPIIAVTASALQQDKEKVFEAGMDDFIPKPFEQNELIDKILSVARRKKQTDAGTKTLPEKEQEIYNKDKLFDLTFLKNIAGDDLVELQDIIEKFIEKFPSDIALMEQALANKEFKTMSSAAHKLKANIKFFGIEKLYPAIEWIEKAGQSEESYIDVHALSHHIQFIRQTSEKVITGLKQELKEKV</sequence>
<feature type="modified residue" description="Phosphohistidine" evidence="16">
    <location>
        <position position="869"/>
    </location>
</feature>
<keyword evidence="7" id="KW-0812">Transmembrane</keyword>
<evidence type="ECO:0000256" key="11">
    <source>
        <dbReference type="ARBA" id="ARBA00022989"/>
    </source>
</evidence>
<evidence type="ECO:0000256" key="10">
    <source>
        <dbReference type="ARBA" id="ARBA00022840"/>
    </source>
</evidence>
<dbReference type="FunFam" id="1.10.287.130:FF:000002">
    <property type="entry name" value="Two-component osmosensing histidine kinase"/>
    <property type="match status" value="1"/>
</dbReference>
<dbReference type="Pfam" id="PF00512">
    <property type="entry name" value="HisKA"/>
    <property type="match status" value="1"/>
</dbReference>
<evidence type="ECO:0000313" key="24">
    <source>
        <dbReference type="Proteomes" id="UP000480178"/>
    </source>
</evidence>
<dbReference type="InterPro" id="IPR003661">
    <property type="entry name" value="HisK_dim/P_dom"/>
</dbReference>
<comment type="subunit">
    <text evidence="14">At low DSF concentrations, interacts with RpfF.</text>
</comment>
<dbReference type="InterPro" id="IPR036097">
    <property type="entry name" value="HisK_dim/P_sf"/>
</dbReference>
<evidence type="ECO:0000256" key="9">
    <source>
        <dbReference type="ARBA" id="ARBA00022777"/>
    </source>
</evidence>
<dbReference type="EMBL" id="CP048222">
    <property type="protein sequence ID" value="QHT67014.1"/>
    <property type="molecule type" value="Genomic_DNA"/>
</dbReference>
<dbReference type="GO" id="GO:0005886">
    <property type="term" value="C:plasma membrane"/>
    <property type="evidence" value="ECO:0007669"/>
    <property type="project" value="UniProtKB-SubCell"/>
</dbReference>
<dbReference type="Gene3D" id="3.40.50.2300">
    <property type="match status" value="1"/>
</dbReference>
<dbReference type="GO" id="GO:0000155">
    <property type="term" value="F:phosphorelay sensor kinase activity"/>
    <property type="evidence" value="ECO:0007669"/>
    <property type="project" value="InterPro"/>
</dbReference>
<feature type="domain" description="PAS" evidence="20">
    <location>
        <begin position="14"/>
        <end position="60"/>
    </location>
</feature>
<evidence type="ECO:0000256" key="16">
    <source>
        <dbReference type="PROSITE-ProRule" id="PRU00110"/>
    </source>
</evidence>
<evidence type="ECO:0000259" key="21">
    <source>
        <dbReference type="PROSITE" id="PS50113"/>
    </source>
</evidence>
<evidence type="ECO:0000256" key="13">
    <source>
        <dbReference type="ARBA" id="ARBA00023136"/>
    </source>
</evidence>
<dbReference type="Gene3D" id="1.10.287.130">
    <property type="match status" value="1"/>
</dbReference>
<evidence type="ECO:0000313" key="23">
    <source>
        <dbReference type="EMBL" id="QHT67014.1"/>
    </source>
</evidence>
<dbReference type="InterPro" id="IPR001789">
    <property type="entry name" value="Sig_transdc_resp-reg_receiver"/>
</dbReference>
<evidence type="ECO:0000256" key="12">
    <source>
        <dbReference type="ARBA" id="ARBA00023012"/>
    </source>
</evidence>
<dbReference type="Proteomes" id="UP000480178">
    <property type="component" value="Chromosome"/>
</dbReference>
<dbReference type="CDD" id="cd16922">
    <property type="entry name" value="HATPase_EvgS-ArcB-TorS-like"/>
    <property type="match status" value="1"/>
</dbReference>
<reference evidence="23 24" key="1">
    <citation type="submission" date="2020-01" db="EMBL/GenBank/DDBJ databases">
        <authorList>
            <person name="Kim M.K."/>
        </authorList>
    </citation>
    <scope>NUCLEOTIDE SEQUENCE [LARGE SCALE GENOMIC DNA]</scope>
    <source>
        <strain evidence="23 24">172606-1</strain>
    </source>
</reference>
<evidence type="ECO:0000256" key="14">
    <source>
        <dbReference type="ARBA" id="ARBA00064003"/>
    </source>
</evidence>
<keyword evidence="5 17" id="KW-0597">Phosphoprotein</keyword>
<dbReference type="InterPro" id="IPR003594">
    <property type="entry name" value="HATPase_dom"/>
</dbReference>
<dbReference type="SMART" id="SM00387">
    <property type="entry name" value="HATPase_c"/>
    <property type="match status" value="1"/>
</dbReference>
<dbReference type="PROSITE" id="PS50112">
    <property type="entry name" value="PAS"/>
    <property type="match status" value="1"/>
</dbReference>
<keyword evidence="10" id="KW-0067">ATP-binding</keyword>
<evidence type="ECO:0000256" key="5">
    <source>
        <dbReference type="ARBA" id="ARBA00022553"/>
    </source>
</evidence>
<evidence type="ECO:0000256" key="17">
    <source>
        <dbReference type="PROSITE-ProRule" id="PRU00169"/>
    </source>
</evidence>
<dbReference type="PROSITE" id="PS50113">
    <property type="entry name" value="PAC"/>
    <property type="match status" value="1"/>
</dbReference>
<name>A0A6C0GGQ9_9BACT</name>
<dbReference type="PRINTS" id="PR00344">
    <property type="entry name" value="BCTRLSENSOR"/>
</dbReference>
<accession>A0A6C0GGQ9</accession>
<dbReference type="CDD" id="cd17546">
    <property type="entry name" value="REC_hyHK_CKI1_RcsC-like"/>
    <property type="match status" value="1"/>
</dbReference>
<dbReference type="SUPFAM" id="SSF55785">
    <property type="entry name" value="PYP-like sensor domain (PAS domain)"/>
    <property type="match status" value="2"/>
</dbReference>
<dbReference type="Pfam" id="PF00072">
    <property type="entry name" value="Response_reg"/>
    <property type="match status" value="1"/>
</dbReference>
<comment type="subcellular location">
    <subcellularLocation>
        <location evidence="2">Cell membrane</location>
        <topology evidence="2">Multi-pass membrane protein</topology>
    </subcellularLocation>
</comment>
<dbReference type="InterPro" id="IPR036890">
    <property type="entry name" value="HATPase_C_sf"/>
</dbReference>
<dbReference type="RefSeq" id="WP_162443058.1">
    <property type="nucleotide sequence ID" value="NZ_CP048222.1"/>
</dbReference>
<dbReference type="FunFam" id="3.30.565.10:FF:000010">
    <property type="entry name" value="Sensor histidine kinase RcsC"/>
    <property type="match status" value="1"/>
</dbReference>
<evidence type="ECO:0000256" key="15">
    <source>
        <dbReference type="ARBA" id="ARBA00068150"/>
    </source>
</evidence>
<feature type="domain" description="Histidine kinase" evidence="18">
    <location>
        <begin position="424"/>
        <end position="645"/>
    </location>
</feature>
<dbReference type="InterPro" id="IPR036641">
    <property type="entry name" value="HPT_dom_sf"/>
</dbReference>
<dbReference type="InterPro" id="IPR035965">
    <property type="entry name" value="PAS-like_dom_sf"/>
</dbReference>
<dbReference type="Gene3D" id="2.10.70.100">
    <property type="match status" value="1"/>
</dbReference>
<dbReference type="GO" id="GO:0005524">
    <property type="term" value="F:ATP binding"/>
    <property type="evidence" value="ECO:0007669"/>
    <property type="project" value="UniProtKB-KW"/>
</dbReference>
<dbReference type="CDD" id="cd00130">
    <property type="entry name" value="PAS"/>
    <property type="match status" value="2"/>
</dbReference>
<evidence type="ECO:0000256" key="6">
    <source>
        <dbReference type="ARBA" id="ARBA00022679"/>
    </source>
</evidence>
<keyword evidence="8" id="KW-0547">Nucleotide-binding</keyword>
<keyword evidence="12" id="KW-0902">Two-component regulatory system</keyword>
<dbReference type="InterPro" id="IPR000014">
    <property type="entry name" value="PAS"/>
</dbReference>
<dbReference type="Pfam" id="PF13188">
    <property type="entry name" value="PAS_8"/>
    <property type="match status" value="1"/>
</dbReference>
<dbReference type="KEGG" id="rhoz:GXP67_10325"/>
<dbReference type="CDD" id="cd00082">
    <property type="entry name" value="HisKA"/>
    <property type="match status" value="1"/>
</dbReference>
<comment type="catalytic activity">
    <reaction evidence="1">
        <text>ATP + protein L-histidine = ADP + protein N-phospho-L-histidine.</text>
        <dbReference type="EC" id="2.7.13.3"/>
    </reaction>
</comment>
<dbReference type="Gene3D" id="1.20.120.160">
    <property type="entry name" value="HPT domain"/>
    <property type="match status" value="1"/>
</dbReference>
<dbReference type="SUPFAM" id="SSF47226">
    <property type="entry name" value="Histidine-containing phosphotransfer domain, HPT domain"/>
    <property type="match status" value="1"/>
</dbReference>
<dbReference type="InterPro" id="IPR011006">
    <property type="entry name" value="CheY-like_superfamily"/>
</dbReference>
<keyword evidence="9" id="KW-0418">Kinase</keyword>
<feature type="domain" description="Response regulatory" evidence="19">
    <location>
        <begin position="670"/>
        <end position="791"/>
    </location>
</feature>
<evidence type="ECO:0000259" key="20">
    <source>
        <dbReference type="PROSITE" id="PS50112"/>
    </source>
</evidence>
<keyword evidence="6" id="KW-0808">Transferase</keyword>
<gene>
    <name evidence="23" type="ORF">GXP67_10325</name>
</gene>
<dbReference type="SUPFAM" id="SSF52172">
    <property type="entry name" value="CheY-like"/>
    <property type="match status" value="1"/>
</dbReference>
<feature type="domain" description="PAC" evidence="21">
    <location>
        <begin position="354"/>
        <end position="406"/>
    </location>
</feature>
<evidence type="ECO:0000256" key="1">
    <source>
        <dbReference type="ARBA" id="ARBA00000085"/>
    </source>
</evidence>
<keyword evidence="4" id="KW-1003">Cell membrane</keyword>
<evidence type="ECO:0000256" key="2">
    <source>
        <dbReference type="ARBA" id="ARBA00004651"/>
    </source>
</evidence>
<dbReference type="InterPro" id="IPR000700">
    <property type="entry name" value="PAS-assoc_C"/>
</dbReference>
<dbReference type="PROSITE" id="PS50894">
    <property type="entry name" value="HPT"/>
    <property type="match status" value="1"/>
</dbReference>
<dbReference type="InterPro" id="IPR013655">
    <property type="entry name" value="PAS_fold_3"/>
</dbReference>
<feature type="domain" description="HPt" evidence="22">
    <location>
        <begin position="830"/>
        <end position="927"/>
    </location>
</feature>
<dbReference type="SMART" id="SM00388">
    <property type="entry name" value="HisKA"/>
    <property type="match status" value="1"/>
</dbReference>
<protein>
    <recommendedName>
        <fullName evidence="15">Sensory/regulatory protein RpfC</fullName>
        <ecNumber evidence="3">2.7.13.3</ecNumber>
    </recommendedName>
</protein>
<dbReference type="PANTHER" id="PTHR45339:SF1">
    <property type="entry name" value="HYBRID SIGNAL TRANSDUCTION HISTIDINE KINASE J"/>
    <property type="match status" value="1"/>
</dbReference>
<dbReference type="PANTHER" id="PTHR45339">
    <property type="entry name" value="HYBRID SIGNAL TRANSDUCTION HISTIDINE KINASE J"/>
    <property type="match status" value="1"/>
</dbReference>
<evidence type="ECO:0000259" key="22">
    <source>
        <dbReference type="PROSITE" id="PS50894"/>
    </source>
</evidence>
<dbReference type="InterPro" id="IPR008207">
    <property type="entry name" value="Sig_transdc_His_kin_Hpt_dom"/>
</dbReference>
<evidence type="ECO:0000256" key="4">
    <source>
        <dbReference type="ARBA" id="ARBA00022475"/>
    </source>
</evidence>
<keyword evidence="24" id="KW-1185">Reference proteome</keyword>
<dbReference type="PROSITE" id="PS50110">
    <property type="entry name" value="RESPONSE_REGULATORY"/>
    <property type="match status" value="1"/>
</dbReference>
<dbReference type="Pfam" id="PF02518">
    <property type="entry name" value="HATPase_c"/>
    <property type="match status" value="1"/>
</dbReference>